<accession>A0ABQ2HEF2</accession>
<evidence type="ECO:0000256" key="1">
    <source>
        <dbReference type="SAM" id="MobiDB-lite"/>
    </source>
</evidence>
<dbReference type="EMBL" id="BMNC01000001">
    <property type="protein sequence ID" value="GGM76355.1"/>
    <property type="molecule type" value="Genomic_DNA"/>
</dbReference>
<organism evidence="2 3">
    <name type="scientific">Lentzea pudingi</name>
    <dbReference type="NCBI Taxonomy" id="1789439"/>
    <lineage>
        <taxon>Bacteria</taxon>
        <taxon>Bacillati</taxon>
        <taxon>Actinomycetota</taxon>
        <taxon>Actinomycetes</taxon>
        <taxon>Pseudonocardiales</taxon>
        <taxon>Pseudonocardiaceae</taxon>
        <taxon>Lentzea</taxon>
    </lineage>
</organism>
<gene>
    <name evidence="2" type="ORF">GCM10011609_10380</name>
</gene>
<dbReference type="Proteomes" id="UP000597656">
    <property type="component" value="Unassembled WGS sequence"/>
</dbReference>
<name>A0ABQ2HEF2_9PSEU</name>
<keyword evidence="3" id="KW-1185">Reference proteome</keyword>
<evidence type="ECO:0000313" key="2">
    <source>
        <dbReference type="EMBL" id="GGM76355.1"/>
    </source>
</evidence>
<sequence>MQVHQIGIDVEDVAGIPAVDPRDFTGGPEQLPNSTQMGIQHVARLHGWIVVPHPVDQQLDGDRPARVHRECGQHGLLPGRADVEQPALHPQLHLPEQPEFHAANPRFSTGHERRTRRC</sequence>
<evidence type="ECO:0000313" key="3">
    <source>
        <dbReference type="Proteomes" id="UP000597656"/>
    </source>
</evidence>
<reference evidence="3" key="1">
    <citation type="journal article" date="2019" name="Int. J. Syst. Evol. Microbiol.">
        <title>The Global Catalogue of Microorganisms (GCM) 10K type strain sequencing project: providing services to taxonomists for standard genome sequencing and annotation.</title>
        <authorList>
            <consortium name="The Broad Institute Genomics Platform"/>
            <consortium name="The Broad Institute Genome Sequencing Center for Infectious Disease"/>
            <person name="Wu L."/>
            <person name="Ma J."/>
        </authorList>
    </citation>
    <scope>NUCLEOTIDE SEQUENCE [LARGE SCALE GENOMIC DNA]</scope>
    <source>
        <strain evidence="3">CGMCC 4.7319</strain>
    </source>
</reference>
<proteinExistence type="predicted"/>
<protein>
    <submittedName>
        <fullName evidence="2">Uncharacterized protein</fullName>
    </submittedName>
</protein>
<feature type="region of interest" description="Disordered" evidence="1">
    <location>
        <begin position="94"/>
        <end position="118"/>
    </location>
</feature>
<comment type="caution">
    <text evidence="2">The sequence shown here is derived from an EMBL/GenBank/DDBJ whole genome shotgun (WGS) entry which is preliminary data.</text>
</comment>